<dbReference type="PATRIC" id="fig|50340.43.peg.1048"/>
<keyword evidence="2" id="KW-1185">Reference proteome</keyword>
<proteinExistence type="predicted"/>
<accession>A0A0N0VJH6</accession>
<sequence length="110" mass="12400">MARHKDVVFVGSSLGDLRAFPLAARRAAGFQLDLLQQGEAPCDWKPMMTVGRGGYEIRINDESGAFRVFYVANRVDALYVLHAFRKTTQRTQARDIELARARYQEIGAKP</sequence>
<dbReference type="AlphaFoldDB" id="A0A0N0VJH6"/>
<dbReference type="Proteomes" id="UP000037931">
    <property type="component" value="Unassembled WGS sequence"/>
</dbReference>
<dbReference type="OrthoDB" id="9797093at2"/>
<reference evidence="1 2" key="1">
    <citation type="journal article" date="2015" name="PLoS ONE">
        <title>Rice-Infecting Pseudomonas Genomes Are Highly Accessorized and Harbor Multiple Putative Virulence Mechanisms to Cause Sheath Brown Rot.</title>
        <authorList>
            <person name="Quibod I.L."/>
            <person name="Grande G."/>
            <person name="Oreiro E.G."/>
            <person name="Borja F.N."/>
            <person name="Dossa G.S."/>
            <person name="Mauleon R."/>
            <person name="Cruz C.V."/>
            <person name="Oliva R."/>
        </authorList>
    </citation>
    <scope>NUCLEOTIDE SEQUENCE [LARGE SCALE GENOMIC DNA]</scope>
    <source>
        <strain evidence="1 2">IRRI 6609</strain>
    </source>
</reference>
<dbReference type="InterPro" id="IPR009241">
    <property type="entry name" value="HigB-like"/>
</dbReference>
<comment type="caution">
    <text evidence="1">The sequence shown here is derived from an EMBL/GenBank/DDBJ whole genome shotgun (WGS) entry which is preliminary data.</text>
</comment>
<organism evidence="1 2">
    <name type="scientific">Pseudomonas asplenii</name>
    <dbReference type="NCBI Taxonomy" id="53407"/>
    <lineage>
        <taxon>Bacteria</taxon>
        <taxon>Pseudomonadati</taxon>
        <taxon>Pseudomonadota</taxon>
        <taxon>Gammaproteobacteria</taxon>
        <taxon>Pseudomonadales</taxon>
        <taxon>Pseudomonadaceae</taxon>
        <taxon>Pseudomonas</taxon>
    </lineage>
</organism>
<name>A0A0N0VJH6_9PSED</name>
<evidence type="ECO:0000313" key="2">
    <source>
        <dbReference type="Proteomes" id="UP000037931"/>
    </source>
</evidence>
<dbReference type="STRING" id="50340.PF66_03750"/>
<dbReference type="RefSeq" id="WP_054063469.1">
    <property type="nucleotide sequence ID" value="NZ_JSYZ01000014.1"/>
</dbReference>
<dbReference type="EMBL" id="JSYZ01000014">
    <property type="protein sequence ID" value="KPA89895.1"/>
    <property type="molecule type" value="Genomic_DNA"/>
</dbReference>
<protein>
    <submittedName>
        <fullName evidence="1">Phage-related protein</fullName>
    </submittedName>
</protein>
<evidence type="ECO:0000313" key="1">
    <source>
        <dbReference type="EMBL" id="KPA89895.1"/>
    </source>
</evidence>
<gene>
    <name evidence="1" type="ORF">PF66_03750</name>
</gene>
<dbReference type="Pfam" id="PF05973">
    <property type="entry name" value="Gp49"/>
    <property type="match status" value="1"/>
</dbReference>